<dbReference type="PANTHER" id="PTHR47178:SF6">
    <property type="entry name" value="FAD-BINDING DOMAIN-CONTAINING PROTEIN"/>
    <property type="match status" value="1"/>
</dbReference>
<sequence length="422" mass="45041">MTSSNTQGVTVAIAGAGLAGLCLAQRLVRAGIDVHVYEGDSGPFVRRQGYRITVDADGLGALRASLPDQLYELALAVGGEPGGSFRFTNSRLRDAFTLTFKAAEDGERQMDRQTLRSILLMGLDERVHYGRAAVGVERGDADQMVLRFADGSSVSASIVVAADGIGSALRRQIAPGANPVDSGMAGIYGRTPLLQAGRSVLPEVLDNSGVLALGDEPGRAFFFTTMRFRQAPQQAFARLAPSRPAPAGDDYVMWGLVLRQQEAPLGVRTDPQRLRELAARLASGYHPLVHRLIESADDDTTILSTFAIGQRPDAWPLPRATVVGDAIHAMPPFGAHGGNTALRDAALLGGKLVDAHLHGRSVESAIAAYQTEMPSYAFKAVDTAAAMMRRLTGSGRVQRMVMTRLLPSLHRVTVPEPSIIRA</sequence>
<keyword evidence="3" id="KW-0560">Oxidoreductase</keyword>
<name>A0ABV2VI82_9ACTN</name>
<dbReference type="PANTHER" id="PTHR47178">
    <property type="entry name" value="MONOOXYGENASE, FAD-BINDING"/>
    <property type="match status" value="1"/>
</dbReference>
<proteinExistence type="predicted"/>
<dbReference type="SUPFAM" id="SSF51905">
    <property type="entry name" value="FAD/NAD(P)-binding domain"/>
    <property type="match status" value="1"/>
</dbReference>
<dbReference type="EMBL" id="JBEXRX010000024">
    <property type="protein sequence ID" value="MEU0152509.1"/>
    <property type="molecule type" value="Genomic_DNA"/>
</dbReference>
<keyword evidence="7" id="KW-1185">Reference proteome</keyword>
<evidence type="ECO:0000256" key="2">
    <source>
        <dbReference type="ARBA" id="ARBA00022827"/>
    </source>
</evidence>
<evidence type="ECO:0000313" key="7">
    <source>
        <dbReference type="Proteomes" id="UP001550348"/>
    </source>
</evidence>
<organism evidence="6 7">
    <name type="scientific">Micromonospora fulviviridis</name>
    <dbReference type="NCBI Taxonomy" id="47860"/>
    <lineage>
        <taxon>Bacteria</taxon>
        <taxon>Bacillati</taxon>
        <taxon>Actinomycetota</taxon>
        <taxon>Actinomycetes</taxon>
        <taxon>Micromonosporales</taxon>
        <taxon>Micromonosporaceae</taxon>
        <taxon>Micromonospora</taxon>
    </lineage>
</organism>
<evidence type="ECO:0000256" key="3">
    <source>
        <dbReference type="ARBA" id="ARBA00023002"/>
    </source>
</evidence>
<evidence type="ECO:0000256" key="4">
    <source>
        <dbReference type="ARBA" id="ARBA00023033"/>
    </source>
</evidence>
<feature type="domain" description="FAD-binding" evidence="5">
    <location>
        <begin position="152"/>
        <end position="383"/>
    </location>
</feature>
<evidence type="ECO:0000259" key="5">
    <source>
        <dbReference type="Pfam" id="PF01494"/>
    </source>
</evidence>
<reference evidence="6 7" key="1">
    <citation type="submission" date="2024-06" db="EMBL/GenBank/DDBJ databases">
        <title>The Natural Products Discovery Center: Release of the First 8490 Sequenced Strains for Exploring Actinobacteria Biosynthetic Diversity.</title>
        <authorList>
            <person name="Kalkreuter E."/>
            <person name="Kautsar S.A."/>
            <person name="Yang D."/>
            <person name="Bader C.D."/>
            <person name="Teijaro C.N."/>
            <person name="Fluegel L."/>
            <person name="Davis C.M."/>
            <person name="Simpson J.R."/>
            <person name="Lauterbach L."/>
            <person name="Steele A.D."/>
            <person name="Gui C."/>
            <person name="Meng S."/>
            <person name="Li G."/>
            <person name="Viehrig K."/>
            <person name="Ye F."/>
            <person name="Su P."/>
            <person name="Kiefer A.F."/>
            <person name="Nichols A."/>
            <person name="Cepeda A.J."/>
            <person name="Yan W."/>
            <person name="Fan B."/>
            <person name="Jiang Y."/>
            <person name="Adhikari A."/>
            <person name="Zheng C.-J."/>
            <person name="Schuster L."/>
            <person name="Cowan T.M."/>
            <person name="Smanski M.J."/>
            <person name="Chevrette M.G."/>
            <person name="De Carvalho L.P.S."/>
            <person name="Shen B."/>
        </authorList>
    </citation>
    <scope>NUCLEOTIDE SEQUENCE [LARGE SCALE GENOMIC DNA]</scope>
    <source>
        <strain evidence="6 7">NPDC006286</strain>
    </source>
</reference>
<keyword evidence="1" id="KW-0285">Flavoprotein</keyword>
<keyword evidence="2" id="KW-0274">FAD</keyword>
<dbReference type="InterPro" id="IPR002938">
    <property type="entry name" value="FAD-bd"/>
</dbReference>
<comment type="caution">
    <text evidence="6">The sequence shown here is derived from an EMBL/GenBank/DDBJ whole genome shotgun (WGS) entry which is preliminary data.</text>
</comment>
<dbReference type="Proteomes" id="UP001550348">
    <property type="component" value="Unassembled WGS sequence"/>
</dbReference>
<dbReference type="Pfam" id="PF13450">
    <property type="entry name" value="NAD_binding_8"/>
    <property type="match status" value="1"/>
</dbReference>
<evidence type="ECO:0000256" key="1">
    <source>
        <dbReference type="ARBA" id="ARBA00022630"/>
    </source>
</evidence>
<dbReference type="RefSeq" id="WP_355664438.1">
    <property type="nucleotide sequence ID" value="NZ_JBEXRX010000024.1"/>
</dbReference>
<dbReference type="InterPro" id="IPR036188">
    <property type="entry name" value="FAD/NAD-bd_sf"/>
</dbReference>
<protein>
    <submittedName>
        <fullName evidence="6">NAD(P)/FAD-dependent oxidoreductase</fullName>
    </submittedName>
</protein>
<dbReference type="PRINTS" id="PR00420">
    <property type="entry name" value="RNGMNOXGNASE"/>
</dbReference>
<keyword evidence="4" id="KW-0503">Monooxygenase</keyword>
<accession>A0ABV2VI82</accession>
<evidence type="ECO:0000313" key="6">
    <source>
        <dbReference type="EMBL" id="MEU0152509.1"/>
    </source>
</evidence>
<dbReference type="Gene3D" id="3.50.50.60">
    <property type="entry name" value="FAD/NAD(P)-binding domain"/>
    <property type="match status" value="1"/>
</dbReference>
<gene>
    <name evidence="6" type="ORF">ABZ071_11385</name>
</gene>
<dbReference type="Pfam" id="PF01494">
    <property type="entry name" value="FAD_binding_3"/>
    <property type="match status" value="1"/>
</dbReference>